<protein>
    <submittedName>
        <fullName evidence="3">ElyC/SanA/YdcF family protein</fullName>
    </submittedName>
</protein>
<organism evidence="3 4">
    <name type="scientific">Bosea vestrisii</name>
    <dbReference type="NCBI Taxonomy" id="151416"/>
    <lineage>
        <taxon>Bacteria</taxon>
        <taxon>Pseudomonadati</taxon>
        <taxon>Pseudomonadota</taxon>
        <taxon>Alphaproteobacteria</taxon>
        <taxon>Hyphomicrobiales</taxon>
        <taxon>Boseaceae</taxon>
        <taxon>Bosea</taxon>
    </lineage>
</organism>
<name>A0ABW0HK85_9HYPH</name>
<reference evidence="4" key="1">
    <citation type="journal article" date="2019" name="Int. J. Syst. Evol. Microbiol.">
        <title>The Global Catalogue of Microorganisms (GCM) 10K type strain sequencing project: providing services to taxonomists for standard genome sequencing and annotation.</title>
        <authorList>
            <consortium name="The Broad Institute Genomics Platform"/>
            <consortium name="The Broad Institute Genome Sequencing Center for Infectious Disease"/>
            <person name="Wu L."/>
            <person name="Ma J."/>
        </authorList>
    </citation>
    <scope>NUCLEOTIDE SEQUENCE [LARGE SCALE GENOMIC DNA]</scope>
    <source>
        <strain evidence="4">CGMCC 1.16326</strain>
    </source>
</reference>
<evidence type="ECO:0000313" key="4">
    <source>
        <dbReference type="Proteomes" id="UP001596104"/>
    </source>
</evidence>
<dbReference type="Pfam" id="PF02698">
    <property type="entry name" value="DUF218"/>
    <property type="match status" value="1"/>
</dbReference>
<keyword evidence="1" id="KW-1133">Transmembrane helix</keyword>
<keyword evidence="4" id="KW-1185">Reference proteome</keyword>
<dbReference type="RefSeq" id="WP_377013827.1">
    <property type="nucleotide sequence ID" value="NZ_JBHSLV010000078.1"/>
</dbReference>
<dbReference type="EMBL" id="JBHSLV010000078">
    <property type="protein sequence ID" value="MFC5396980.1"/>
    <property type="molecule type" value="Genomic_DNA"/>
</dbReference>
<proteinExistence type="predicted"/>
<accession>A0ABW0HK85</accession>
<dbReference type="InterPro" id="IPR003848">
    <property type="entry name" value="DUF218"/>
</dbReference>
<keyword evidence="1" id="KW-0812">Transmembrane</keyword>
<dbReference type="Proteomes" id="UP001596104">
    <property type="component" value="Unassembled WGS sequence"/>
</dbReference>
<feature type="transmembrane region" description="Helical" evidence="1">
    <location>
        <begin position="23"/>
        <end position="45"/>
    </location>
</feature>
<keyword evidence="1" id="KW-0472">Membrane</keyword>
<evidence type="ECO:0000259" key="2">
    <source>
        <dbReference type="Pfam" id="PF02698"/>
    </source>
</evidence>
<evidence type="ECO:0000313" key="3">
    <source>
        <dbReference type="EMBL" id="MFC5396980.1"/>
    </source>
</evidence>
<feature type="domain" description="DUF218" evidence="2">
    <location>
        <begin position="64"/>
        <end position="166"/>
    </location>
</feature>
<gene>
    <name evidence="3" type="ORF">ACFPPC_30465</name>
</gene>
<comment type="caution">
    <text evidence="3">The sequence shown here is derived from an EMBL/GenBank/DDBJ whole genome shotgun (WGS) entry which is preliminary data.</text>
</comment>
<evidence type="ECO:0000256" key="1">
    <source>
        <dbReference type="SAM" id="Phobius"/>
    </source>
</evidence>
<sequence length="229" mass="25121">MANAATGSDIRAPARRRRRWRRFVGAVAALLVADTAAVFALWLYADARYGREMLPATAGPAAAVVFYNSAEPFHTQRFERAVALLREGKVDRLLFVGGYRPWRSAVGAETQAQRARAMLGRNDVAAADGGSYDTLSNLAAICPLRQIAAPGRNLILVSDALHLMRIGEDRALLSCIDGGALGFAASPLYSDPFSMWIVANKDIAARLVRFGLGEERYKDLVQRWRYHPS</sequence>